<gene>
    <name evidence="2" type="primary">tssO</name>
    <name evidence="2" type="ORF">O0955_00100</name>
</gene>
<protein>
    <submittedName>
        <fullName evidence="2">Type VI secretion system TssO</fullName>
    </submittedName>
</protein>
<comment type="caution">
    <text evidence="2">The sequence shown here is derived from an EMBL/GenBank/DDBJ whole genome shotgun (WGS) entry which is preliminary data.</text>
</comment>
<sequence>MEEEIKLNQTEKRHYFIYLIIMFVVITGILVGLIFRKSPNPFSTASYADVSFINQEQFFLDKQKEAVPLYDSVLVKIEGLQNVPTNLVLEIDIKNQINTLNSYYENLSNRDPRFVGFKQMALFEKMHFEDMLIMKKKMENIKLFQSQLDQCQIGYKDKETRLNQLKAIEQGIQQN</sequence>
<dbReference type="RefSeq" id="WP_269425508.1">
    <property type="nucleotide sequence ID" value="NZ_JAPWGM010000001.1"/>
</dbReference>
<keyword evidence="1" id="KW-0472">Membrane</keyword>
<dbReference type="InterPro" id="IPR039449">
    <property type="entry name" value="TssO"/>
</dbReference>
<reference evidence="2" key="1">
    <citation type="submission" date="2022-12" db="EMBL/GenBank/DDBJ databases">
        <title>Genome sequence of HCMS5-2.</title>
        <authorList>
            <person name="Woo H."/>
        </authorList>
    </citation>
    <scope>NUCLEOTIDE SEQUENCE</scope>
    <source>
        <strain evidence="2">HCMS5-2</strain>
    </source>
</reference>
<evidence type="ECO:0000313" key="3">
    <source>
        <dbReference type="Proteomes" id="UP001144347"/>
    </source>
</evidence>
<name>A0ABT4L5E4_9SPHI</name>
<dbReference type="EMBL" id="JAPWGM010000001">
    <property type="protein sequence ID" value="MCZ4242388.1"/>
    <property type="molecule type" value="Genomic_DNA"/>
</dbReference>
<dbReference type="Proteomes" id="UP001144347">
    <property type="component" value="Unassembled WGS sequence"/>
</dbReference>
<organism evidence="2 3">
    <name type="scientific">Pedobacter punctiformis</name>
    <dbReference type="NCBI Taxonomy" id="3004097"/>
    <lineage>
        <taxon>Bacteria</taxon>
        <taxon>Pseudomonadati</taxon>
        <taxon>Bacteroidota</taxon>
        <taxon>Sphingobacteriia</taxon>
        <taxon>Sphingobacteriales</taxon>
        <taxon>Sphingobacteriaceae</taxon>
        <taxon>Pedobacter</taxon>
    </lineage>
</organism>
<keyword evidence="3" id="KW-1185">Reference proteome</keyword>
<proteinExistence type="predicted"/>
<evidence type="ECO:0000313" key="2">
    <source>
        <dbReference type="EMBL" id="MCZ4242388.1"/>
    </source>
</evidence>
<keyword evidence="1" id="KW-0812">Transmembrane</keyword>
<feature type="transmembrane region" description="Helical" evidence="1">
    <location>
        <begin position="15"/>
        <end position="35"/>
    </location>
</feature>
<accession>A0ABT4L5E4</accession>
<keyword evidence="1" id="KW-1133">Transmembrane helix</keyword>
<dbReference type="Pfam" id="PF17561">
    <property type="entry name" value="TssO"/>
    <property type="match status" value="1"/>
</dbReference>
<evidence type="ECO:0000256" key="1">
    <source>
        <dbReference type="SAM" id="Phobius"/>
    </source>
</evidence>